<evidence type="ECO:0000313" key="3">
    <source>
        <dbReference type="Proteomes" id="UP000030460"/>
    </source>
</evidence>
<protein>
    <submittedName>
        <fullName evidence="2">Glycosyltransferase family 4 protein</fullName>
    </submittedName>
</protein>
<dbReference type="EMBL" id="JTDB02000003">
    <property type="protein sequence ID" value="NLP62041.1"/>
    <property type="molecule type" value="Genomic_DNA"/>
</dbReference>
<dbReference type="Gene3D" id="3.40.50.2000">
    <property type="entry name" value="Glycogen Phosphorylase B"/>
    <property type="match status" value="2"/>
</dbReference>
<dbReference type="Proteomes" id="UP000030460">
    <property type="component" value="Unassembled WGS sequence"/>
</dbReference>
<dbReference type="Pfam" id="PF13692">
    <property type="entry name" value="Glyco_trans_1_4"/>
    <property type="match status" value="1"/>
</dbReference>
<dbReference type="OrthoDB" id="570545at2"/>
<keyword evidence="3" id="KW-1185">Reference proteome</keyword>
<organism evidence="2 3">
    <name type="scientific">Paraburkholderia sacchari</name>
    <dbReference type="NCBI Taxonomy" id="159450"/>
    <lineage>
        <taxon>Bacteria</taxon>
        <taxon>Pseudomonadati</taxon>
        <taxon>Pseudomonadota</taxon>
        <taxon>Betaproteobacteria</taxon>
        <taxon>Burkholderiales</taxon>
        <taxon>Burkholderiaceae</taxon>
        <taxon>Paraburkholderia</taxon>
    </lineage>
</organism>
<comment type="caution">
    <text evidence="2">The sequence shown here is derived from an EMBL/GenBank/DDBJ whole genome shotgun (WGS) entry which is preliminary data.</text>
</comment>
<evidence type="ECO:0000259" key="1">
    <source>
        <dbReference type="Pfam" id="PF13439"/>
    </source>
</evidence>
<evidence type="ECO:0000313" key="2">
    <source>
        <dbReference type="EMBL" id="NLP62041.1"/>
    </source>
</evidence>
<dbReference type="SUPFAM" id="SSF53756">
    <property type="entry name" value="UDP-Glycosyltransferase/glycogen phosphorylase"/>
    <property type="match status" value="1"/>
</dbReference>
<proteinExistence type="predicted"/>
<reference evidence="2" key="1">
    <citation type="journal article" date="2015" name="Genome Announc.">
        <title>Draft Genome Sequence of the Polyhydroxyalkanoate-Producing Bacterium Burkholderia sacchari LMG 19450 Isolated from Brazilian Sugarcane Plantation Soil.</title>
        <authorList>
            <person name="Alexandrino P.M."/>
            <person name="Mendonca T.T."/>
            <person name="Guaman Bautista L.P."/>
            <person name="Cherix J."/>
            <person name="Lozano-Sakalauskas G.C."/>
            <person name="Fujita A."/>
            <person name="Ramos Filho E."/>
            <person name="Long P."/>
            <person name="Padilla G."/>
            <person name="Taciro M.K."/>
            <person name="Gomez J.G."/>
            <person name="Silva L.F."/>
        </authorList>
    </citation>
    <scope>NUCLEOTIDE SEQUENCE</scope>
    <source>
        <strain evidence="2">LMG 19450</strain>
    </source>
</reference>
<accession>A0A8T6ZBB4</accession>
<dbReference type="AlphaFoldDB" id="A0A8T6ZBB4"/>
<dbReference type="GO" id="GO:0016757">
    <property type="term" value="F:glycosyltransferase activity"/>
    <property type="evidence" value="ECO:0007669"/>
    <property type="project" value="UniProtKB-ARBA"/>
</dbReference>
<feature type="domain" description="Glycosyltransferase subfamily 4-like N-terminal" evidence="1">
    <location>
        <begin position="17"/>
        <end position="171"/>
    </location>
</feature>
<dbReference type="PANTHER" id="PTHR12526:SF630">
    <property type="entry name" value="GLYCOSYLTRANSFERASE"/>
    <property type="match status" value="1"/>
</dbReference>
<reference evidence="2" key="2">
    <citation type="submission" date="2020-04" db="EMBL/GenBank/DDBJ databases">
        <authorList>
            <person name="Alexandrino P."/>
            <person name="Mendonca T."/>
            <person name="Guaman L."/>
            <person name="Cherix J."/>
            <person name="Lozano-Sakalauskas G."/>
            <person name="Fujita A."/>
            <person name="Filho E.R."/>
            <person name="Long P."/>
            <person name="Padilla G."/>
            <person name="Taciro M.K."/>
            <person name="Gomez J.G."/>
            <person name="Silva L.F."/>
            <person name="Torres M."/>
        </authorList>
    </citation>
    <scope>NUCLEOTIDE SEQUENCE</scope>
    <source>
        <strain evidence="2">LMG 19450</strain>
    </source>
</reference>
<dbReference type="Pfam" id="PF13439">
    <property type="entry name" value="Glyco_transf_4"/>
    <property type="match status" value="1"/>
</dbReference>
<dbReference type="PANTHER" id="PTHR12526">
    <property type="entry name" value="GLYCOSYLTRANSFERASE"/>
    <property type="match status" value="1"/>
</dbReference>
<sequence length="374" mass="40966">MIQNSKVIFHIPHLAGGGAERVAVEVARYFLSKGVLVVFFIHSEKQAYVLPEGIRVVAARSTSHFGRLLELRALIRSMKPAAVLSFMPYANLISLFANIGLRNEMRLVISEHLTVVGDHSTGPMDLLKRVLRRYLYQTGDAIVAVSGGVADDLRRTLAGRVDEKITVIYNPCFIPDETRSVGAPSRAGKTILAVGRLCDDKGFDVLLRAFAQVRLRAGGVRLVIAGEGPSRRELESLVGELGLYDCVSLPGFTNDIRSLYRDADLFVCSSRREGFGNVIVEAMSFGLPVVATRCPHGPNEILEDGRYGHLVDVDDVRGLADALVESLASAGDPLMQISRAREFSLDVIGSRYLEQVGLSRFAKEELHTRTGYPT</sequence>
<name>A0A8T6ZBB4_9BURK</name>
<gene>
    <name evidence="2" type="ORF">NH14_012820</name>
</gene>
<dbReference type="RefSeq" id="WP_052148421.1">
    <property type="nucleotide sequence ID" value="NZ_CADFGF010000003.1"/>
</dbReference>
<dbReference type="InterPro" id="IPR028098">
    <property type="entry name" value="Glyco_trans_4-like_N"/>
</dbReference>